<reference evidence="6" key="1">
    <citation type="submission" date="2024-07" db="EMBL/GenBank/DDBJ databases">
        <authorList>
            <person name="Yu S.T."/>
        </authorList>
    </citation>
    <scope>NUCLEOTIDE SEQUENCE</scope>
    <source>
        <strain evidence="6">R02</strain>
    </source>
</reference>
<keyword evidence="6" id="KW-0012">Acyltransferase</keyword>
<evidence type="ECO:0000256" key="1">
    <source>
        <dbReference type="ARBA" id="ARBA00003818"/>
    </source>
</evidence>
<dbReference type="EMBL" id="CP163429">
    <property type="protein sequence ID" value="XDP94981.1"/>
    <property type="molecule type" value="Genomic_DNA"/>
</dbReference>
<protein>
    <recommendedName>
        <fullName evidence="3">Lysine N-acyltransferase MbtK</fullName>
    </recommendedName>
    <alternativeName>
        <fullName evidence="4">Mycobactin synthase protein K</fullName>
    </alternativeName>
</protein>
<dbReference type="RefSeq" id="WP_086682972.1">
    <property type="nucleotide sequence ID" value="NZ_CP163429.1"/>
</dbReference>
<dbReference type="AlphaFoldDB" id="A0AB39LN80"/>
<keyword evidence="6" id="KW-0808">Transferase</keyword>
<accession>A0AB39LN80</accession>
<evidence type="ECO:0000259" key="5">
    <source>
        <dbReference type="SMART" id="SM01006"/>
    </source>
</evidence>
<dbReference type="Pfam" id="PF13523">
    <property type="entry name" value="Acetyltransf_8"/>
    <property type="match status" value="1"/>
</dbReference>
<organism evidence="6">
    <name type="scientific">Streptomyces sp. R02</name>
    <dbReference type="NCBI Taxonomy" id="3238623"/>
    <lineage>
        <taxon>Bacteria</taxon>
        <taxon>Bacillati</taxon>
        <taxon>Actinomycetota</taxon>
        <taxon>Actinomycetes</taxon>
        <taxon>Kitasatosporales</taxon>
        <taxon>Streptomycetaceae</taxon>
        <taxon>Streptomyces</taxon>
    </lineage>
</organism>
<dbReference type="SUPFAM" id="SSF55729">
    <property type="entry name" value="Acyl-CoA N-acyltransferases (Nat)"/>
    <property type="match status" value="1"/>
</dbReference>
<sequence>MSDPYASRPAVHEQTVDGFGAVRVLPLDPAADAPLLHRWVSEERAVFWGMNGLTEQQVHEIYAHMDTLDTHHAYLVVKDGDPAALLQTYEPEADRVGECYPVEPGDIGMHLLLAPARPGGTRSGWTGGLAAVVAAYVLLVLDRRRVVVDPDVANEKAIARFLRQGFTAGPRVVLPEVDLPDVYLPEKRAQLAFLTREVAFGG</sequence>
<evidence type="ECO:0000313" key="6">
    <source>
        <dbReference type="EMBL" id="XDP94981.1"/>
    </source>
</evidence>
<gene>
    <name evidence="6" type="ORF">AB5J57_16275</name>
</gene>
<comment type="function">
    <text evidence="1">Acyltransferase required for the direct transfer of medium- to long-chain fatty acyl moieties from a carrier protein (MbtL) on to the epsilon-amino group of lysine residue in the mycobactin core.</text>
</comment>
<dbReference type="GO" id="GO:0019290">
    <property type="term" value="P:siderophore biosynthetic process"/>
    <property type="evidence" value="ECO:0007669"/>
    <property type="project" value="InterPro"/>
</dbReference>
<name>A0AB39LN80_9ACTN</name>
<evidence type="ECO:0000256" key="3">
    <source>
        <dbReference type="ARBA" id="ARBA00020586"/>
    </source>
</evidence>
<evidence type="ECO:0000256" key="4">
    <source>
        <dbReference type="ARBA" id="ARBA00031122"/>
    </source>
</evidence>
<dbReference type="InterPro" id="IPR019432">
    <property type="entry name" value="Acyltransferase_MbtK/IucB-like"/>
</dbReference>
<dbReference type="Gene3D" id="3.40.630.30">
    <property type="match status" value="1"/>
</dbReference>
<proteinExistence type="predicted"/>
<dbReference type="GO" id="GO:0016410">
    <property type="term" value="F:N-acyltransferase activity"/>
    <property type="evidence" value="ECO:0007669"/>
    <property type="project" value="TreeGrafter"/>
</dbReference>
<dbReference type="SMART" id="SM01006">
    <property type="entry name" value="AlcB"/>
    <property type="match status" value="1"/>
</dbReference>
<evidence type="ECO:0000256" key="2">
    <source>
        <dbReference type="ARBA" id="ARBA00005102"/>
    </source>
</evidence>
<comment type="pathway">
    <text evidence="2">Siderophore biosynthesis; mycobactin biosynthesis.</text>
</comment>
<dbReference type="PANTHER" id="PTHR31438:SF1">
    <property type="entry name" value="LYSINE N-ACYLTRANSFERASE C17G9.06C-RELATED"/>
    <property type="match status" value="1"/>
</dbReference>
<dbReference type="InterPro" id="IPR016181">
    <property type="entry name" value="Acyl_CoA_acyltransferase"/>
</dbReference>
<dbReference type="PANTHER" id="PTHR31438">
    <property type="entry name" value="LYSINE N-ACYLTRANSFERASE C17G9.06C-RELATED"/>
    <property type="match status" value="1"/>
</dbReference>
<feature type="domain" description="Acyltransferase MbtK/IucB-like conserved" evidence="5">
    <location>
        <begin position="25"/>
        <end position="73"/>
    </location>
</feature>